<gene>
    <name evidence="2" type="ORF">GO495_15485</name>
</gene>
<name>A0A6N8JA29_9BACT</name>
<reference evidence="2 3" key="1">
    <citation type="submission" date="2019-12" db="EMBL/GenBank/DDBJ databases">
        <title>The draft genomic sequence of strain Chitinophaga oryziterrae JCM 16595.</title>
        <authorList>
            <person name="Zhang X."/>
        </authorList>
    </citation>
    <scope>NUCLEOTIDE SEQUENCE [LARGE SCALE GENOMIC DNA]</scope>
    <source>
        <strain evidence="2 3">JCM 16595</strain>
    </source>
</reference>
<evidence type="ECO:0000313" key="2">
    <source>
        <dbReference type="EMBL" id="MVT41993.1"/>
    </source>
</evidence>
<comment type="caution">
    <text evidence="2">The sequence shown here is derived from an EMBL/GenBank/DDBJ whole genome shotgun (WGS) entry which is preliminary data.</text>
</comment>
<dbReference type="Proteomes" id="UP000468388">
    <property type="component" value="Unassembled WGS sequence"/>
</dbReference>
<dbReference type="AlphaFoldDB" id="A0A6N8JA29"/>
<feature type="region of interest" description="Disordered" evidence="1">
    <location>
        <begin position="1057"/>
        <end position="1083"/>
    </location>
</feature>
<dbReference type="RefSeq" id="WP_157300629.1">
    <property type="nucleotide sequence ID" value="NZ_BAAAZB010000005.1"/>
</dbReference>
<sequence>MSSEQSSQTPGQGQLYIFHTDLSDKLPGEDYWVYIAGKKYPLAEHTPETRANARKQFPSLQLFKDSQLTHYTGQPVEVPHGSVIRYSIRHQNKTKTLPGKNGIHHVAILVTPEKSANTAANNRQPAVKSHVTHYVETAKTLISHHCDLNSMDAATADCIQEHMDQFKAANTYSLINNLATAMASAGPPATDSGWARYVDFNAGKLGMQQTLVPTDDIMQIAGDAMTAVLISTKNDLRLKGACWHAQTGNSVQSAGENIAKEQGVYLPENIKSHISKDDNWTAALADTTETYGLQASIKVVDSGNRQVELTLDNYYIRCLGAYIQFLDANGNPMSTPNWYPDDGELASEVMNAVKLDRDDLRYLGWVSAVDTIKGVIDAGVPGELVVKLTFPEGAVSANIYGGGFGIGCLSFGKGMAIGAITTSLVNFVIPAFFMGFGVAAQTYKPLYQFLKEPKVIAAAATLGLVYFGGEIGYDGIANKQIDWSAISSAGQILFDIGLSSLLEWCEEQMSEEVIEDAIPFAGWVVLAINIAADVIQMSQTIIELVNCPYMIPNSISTTITSSLTIHPDPRHGAFPAVPSGSRASYIAKMIYQEQNRAAVTSEPVPLDPSNYPPVLNTSFSNTLGGKVKFEVDFYIDNWMAGKATTGVLENNEAITANITMYLLQKPIPLDSNSIYQHTAILGYNGQYSWMSQSQPPTATLANANNSQNGNAISEWMGLAISQRYGMVGLSYKAAGLGITDCSNQSPGQLYAFLNVDIPGIAMTDVKFPTCAFSGLSQLAYDCFPPKFLMQNGMFQVDKNGNPEPDPAYPDLGSYYIDPRKAGNDPYQDGGYHLRKVNLDDKSGIFDMSTGQNSYGRFQYFPDAITLHPGKHAIGVNKKNCKMMITPLAPDGGLADGDIPIALTFAGKALDYNGSNGRAGLLFTPVAITCSYDGTILVLEQLISNDLNLARIQAFDLNGKPVSCFSNNNNPSPTLSLPENVTYLDLVAVGDNLSTFLFVLYYSNAGDAPGDYSMTIYQYGKNAPAGNLLVTTPNVPAAAINVDMWHTMYTLNWQMTQDGSGNNAGPGGRTVPSASEWLPPVPKH</sequence>
<dbReference type="OrthoDB" id="1488190at2"/>
<organism evidence="2 3">
    <name type="scientific">Chitinophaga oryziterrae</name>
    <dbReference type="NCBI Taxonomy" id="1031224"/>
    <lineage>
        <taxon>Bacteria</taxon>
        <taxon>Pseudomonadati</taxon>
        <taxon>Bacteroidota</taxon>
        <taxon>Chitinophagia</taxon>
        <taxon>Chitinophagales</taxon>
        <taxon>Chitinophagaceae</taxon>
        <taxon>Chitinophaga</taxon>
    </lineage>
</organism>
<protein>
    <submittedName>
        <fullName evidence="2">Uncharacterized protein</fullName>
    </submittedName>
</protein>
<evidence type="ECO:0000313" key="3">
    <source>
        <dbReference type="Proteomes" id="UP000468388"/>
    </source>
</evidence>
<evidence type="ECO:0000256" key="1">
    <source>
        <dbReference type="SAM" id="MobiDB-lite"/>
    </source>
</evidence>
<keyword evidence="3" id="KW-1185">Reference proteome</keyword>
<dbReference type="EMBL" id="WRXO01000004">
    <property type="protein sequence ID" value="MVT41993.1"/>
    <property type="molecule type" value="Genomic_DNA"/>
</dbReference>
<accession>A0A6N8JA29</accession>
<proteinExistence type="predicted"/>